<dbReference type="EMBL" id="WIXE01005591">
    <property type="protein sequence ID" value="KAK5982045.1"/>
    <property type="molecule type" value="Genomic_DNA"/>
</dbReference>
<name>A0AAN8G2H7_TRICO</name>
<keyword evidence="3" id="KW-1185">Reference proteome</keyword>
<sequence length="156" mass="18553">MMFFVVLYLLVQAQAYQRNQATWMPDGPLDRYDLLDDLTRFMFGYNVATLQQIYSHGKIKAEEYLKSNGGLQHFSERGIRWPLDTKQRESYRKFYNILLRLALRMMSRSAARAALIQDYLALPEDLQREMIIEYPGFAFIKIMVNFFTYVPYQNYG</sequence>
<reference evidence="2 3" key="1">
    <citation type="submission" date="2019-10" db="EMBL/GenBank/DDBJ databases">
        <title>Assembly and Annotation for the nematode Trichostrongylus colubriformis.</title>
        <authorList>
            <person name="Martin J."/>
        </authorList>
    </citation>
    <scope>NUCLEOTIDE SEQUENCE [LARGE SCALE GENOMIC DNA]</scope>
    <source>
        <strain evidence="2">G859</strain>
        <tissue evidence="2">Whole worm</tissue>
    </source>
</reference>
<feature type="signal peptide" evidence="1">
    <location>
        <begin position="1"/>
        <end position="15"/>
    </location>
</feature>
<protein>
    <submittedName>
        <fullName evidence="2">Uncharacterized protein</fullName>
    </submittedName>
</protein>
<evidence type="ECO:0000313" key="2">
    <source>
        <dbReference type="EMBL" id="KAK5982045.1"/>
    </source>
</evidence>
<keyword evidence="1" id="KW-0732">Signal</keyword>
<comment type="caution">
    <text evidence="2">The sequence shown here is derived from an EMBL/GenBank/DDBJ whole genome shotgun (WGS) entry which is preliminary data.</text>
</comment>
<evidence type="ECO:0000313" key="3">
    <source>
        <dbReference type="Proteomes" id="UP001331761"/>
    </source>
</evidence>
<gene>
    <name evidence="2" type="ORF">GCK32_016882</name>
</gene>
<evidence type="ECO:0000256" key="1">
    <source>
        <dbReference type="SAM" id="SignalP"/>
    </source>
</evidence>
<dbReference type="Proteomes" id="UP001331761">
    <property type="component" value="Unassembled WGS sequence"/>
</dbReference>
<dbReference type="AlphaFoldDB" id="A0AAN8G2H7"/>
<accession>A0AAN8G2H7</accession>
<organism evidence="2 3">
    <name type="scientific">Trichostrongylus colubriformis</name>
    <name type="common">Black scour worm</name>
    <dbReference type="NCBI Taxonomy" id="6319"/>
    <lineage>
        <taxon>Eukaryota</taxon>
        <taxon>Metazoa</taxon>
        <taxon>Ecdysozoa</taxon>
        <taxon>Nematoda</taxon>
        <taxon>Chromadorea</taxon>
        <taxon>Rhabditida</taxon>
        <taxon>Rhabditina</taxon>
        <taxon>Rhabditomorpha</taxon>
        <taxon>Strongyloidea</taxon>
        <taxon>Trichostrongylidae</taxon>
        <taxon>Trichostrongylus</taxon>
    </lineage>
</organism>
<feature type="chain" id="PRO_5042962632" evidence="1">
    <location>
        <begin position="16"/>
        <end position="156"/>
    </location>
</feature>
<proteinExistence type="predicted"/>